<evidence type="ECO:0000313" key="8">
    <source>
        <dbReference type="Proteomes" id="UP000414364"/>
    </source>
</evidence>
<dbReference type="NCBIfam" id="TIGR00393">
    <property type="entry name" value="kpsF"/>
    <property type="match status" value="1"/>
</dbReference>
<comment type="caution">
    <text evidence="6">The sequence shown here is derived from an EMBL/GenBank/DDBJ whole genome shotgun (WGS) entry which is preliminary data.</text>
</comment>
<dbReference type="GO" id="GO:0097367">
    <property type="term" value="F:carbohydrate derivative binding"/>
    <property type="evidence" value="ECO:0007669"/>
    <property type="project" value="InterPro"/>
</dbReference>
<dbReference type="EMBL" id="VDFP01000002">
    <property type="protein sequence ID" value="MQS75153.1"/>
    <property type="molecule type" value="Genomic_DNA"/>
</dbReference>
<evidence type="ECO:0000313" key="6">
    <source>
        <dbReference type="EMBL" id="MQS97583.1"/>
    </source>
</evidence>
<dbReference type="PANTHER" id="PTHR42745:SF1">
    <property type="entry name" value="ARABINOSE 5-PHOSPHATE ISOMERASE KDSD"/>
    <property type="match status" value="1"/>
</dbReference>
<sequence length="199" mass="21084">MTNSYSSLIHNFIGEEIAALNNVNEKSENEFDPIVDELLNIKGKLIFMGVGKSGLIGRKLAATFSSTGTPSFFVHATESVHGDLGMIEENDTVILISNSGETKEIIAPIKSLNTIGSKTIAFTGNPESTLAKLCDLTLTIHVNKEADKLNLAPTNSSTAVLVVGDAIACTLSELKGFSKDDFATFHPGGALGKKLLSTK</sequence>
<proteinExistence type="inferred from homology"/>
<dbReference type="Proteomes" id="UP000414364">
    <property type="component" value="Unassembled WGS sequence"/>
</dbReference>
<feature type="domain" description="SIS" evidence="4">
    <location>
        <begin position="34"/>
        <end position="177"/>
    </location>
</feature>
<gene>
    <name evidence="6" type="ORF">FHL05_06735</name>
    <name evidence="5" type="ORF">FHL06_01910</name>
</gene>
<protein>
    <submittedName>
        <fullName evidence="6">SIS domain-containing protein</fullName>
    </submittedName>
</protein>
<dbReference type="PROSITE" id="PS51464">
    <property type="entry name" value="SIS"/>
    <property type="match status" value="1"/>
</dbReference>
<dbReference type="GO" id="GO:1901135">
    <property type="term" value="P:carbohydrate derivative metabolic process"/>
    <property type="evidence" value="ECO:0007669"/>
    <property type="project" value="InterPro"/>
</dbReference>
<dbReference type="OrthoDB" id="9762536at2"/>
<dbReference type="AlphaFoldDB" id="A0A5P0ZWW0"/>
<reference evidence="7 8" key="1">
    <citation type="journal article" date="2019" name="Syst. Appl. Microbiol.">
        <title>Polyphasic characterization of two novel Lactobacillus spp. isolated from blown salami packages: Description of Lactobacillus halodurans sp. nov. and Lactobacillus salsicarnum sp. nov.</title>
        <authorList>
            <person name="Schuster J.A."/>
            <person name="Klingl A."/>
            <person name="Vogel R.F."/>
            <person name="Ehrmann M.A."/>
        </authorList>
    </citation>
    <scope>NUCLEOTIDE SEQUENCE [LARGE SCALE GENOMIC DNA]</scope>
    <source>
        <strain evidence="6 7">TMW 1.1920</strain>
        <strain evidence="5 8">TMW 1.2172</strain>
    </source>
</reference>
<dbReference type="InterPro" id="IPR046348">
    <property type="entry name" value="SIS_dom_sf"/>
</dbReference>
<dbReference type="InterPro" id="IPR050986">
    <property type="entry name" value="GutQ/KpsF_isomerases"/>
</dbReference>
<evidence type="ECO:0000259" key="4">
    <source>
        <dbReference type="PROSITE" id="PS51464"/>
    </source>
</evidence>
<dbReference type="Gene3D" id="3.40.50.10490">
    <property type="entry name" value="Glucose-6-phosphate isomerase like protein, domain 1"/>
    <property type="match status" value="1"/>
</dbReference>
<evidence type="ECO:0000256" key="3">
    <source>
        <dbReference type="ARBA" id="ARBA00023122"/>
    </source>
</evidence>
<dbReference type="InterPro" id="IPR004800">
    <property type="entry name" value="KdsD/KpsF-type"/>
</dbReference>
<dbReference type="GO" id="GO:0019146">
    <property type="term" value="F:arabinose-5-phosphate isomerase activity"/>
    <property type="evidence" value="ECO:0007669"/>
    <property type="project" value="UniProtKB-ARBA"/>
</dbReference>
<dbReference type="Proteomes" id="UP000371423">
    <property type="component" value="Unassembled WGS sequence"/>
</dbReference>
<evidence type="ECO:0000256" key="2">
    <source>
        <dbReference type="ARBA" id="ARBA00022737"/>
    </source>
</evidence>
<dbReference type="EMBL" id="VDFO01000021">
    <property type="protein sequence ID" value="MQS97583.1"/>
    <property type="molecule type" value="Genomic_DNA"/>
</dbReference>
<evidence type="ECO:0000313" key="7">
    <source>
        <dbReference type="Proteomes" id="UP000371423"/>
    </source>
</evidence>
<dbReference type="SUPFAM" id="SSF53697">
    <property type="entry name" value="SIS domain"/>
    <property type="match status" value="1"/>
</dbReference>
<evidence type="ECO:0000313" key="5">
    <source>
        <dbReference type="EMBL" id="MQS75153.1"/>
    </source>
</evidence>
<dbReference type="RefSeq" id="WP_153384565.1">
    <property type="nucleotide sequence ID" value="NZ_VDFO01000021.1"/>
</dbReference>
<comment type="similarity">
    <text evidence="1">Belongs to the SIS family. GutQ/KpsF subfamily.</text>
</comment>
<accession>A0A5P0ZWW0</accession>
<dbReference type="PANTHER" id="PTHR42745">
    <property type="match status" value="1"/>
</dbReference>
<dbReference type="GO" id="GO:0005975">
    <property type="term" value="P:carbohydrate metabolic process"/>
    <property type="evidence" value="ECO:0007669"/>
    <property type="project" value="InterPro"/>
</dbReference>
<dbReference type="Pfam" id="PF01380">
    <property type="entry name" value="SIS"/>
    <property type="match status" value="1"/>
</dbReference>
<dbReference type="FunFam" id="3.40.50.10490:FF:000011">
    <property type="entry name" value="Arabinose 5-phosphate isomerase"/>
    <property type="match status" value="1"/>
</dbReference>
<evidence type="ECO:0000256" key="1">
    <source>
        <dbReference type="ARBA" id="ARBA00008165"/>
    </source>
</evidence>
<dbReference type="CDD" id="cd05014">
    <property type="entry name" value="SIS_Kpsf"/>
    <property type="match status" value="1"/>
</dbReference>
<keyword evidence="7" id="KW-1185">Reference proteome</keyword>
<organism evidence="6 7">
    <name type="scientific">Companilactobacillus halodurans</name>
    <dbReference type="NCBI Taxonomy" id="2584183"/>
    <lineage>
        <taxon>Bacteria</taxon>
        <taxon>Bacillati</taxon>
        <taxon>Bacillota</taxon>
        <taxon>Bacilli</taxon>
        <taxon>Lactobacillales</taxon>
        <taxon>Lactobacillaceae</taxon>
        <taxon>Companilactobacillus</taxon>
    </lineage>
</organism>
<name>A0A5P0ZWW0_9LACO</name>
<keyword evidence="2" id="KW-0677">Repeat</keyword>
<dbReference type="InterPro" id="IPR035474">
    <property type="entry name" value="SIS_Kpsf"/>
</dbReference>
<keyword evidence="3" id="KW-0129">CBS domain</keyword>
<dbReference type="InterPro" id="IPR001347">
    <property type="entry name" value="SIS_dom"/>
</dbReference>